<dbReference type="SUPFAM" id="SSF54637">
    <property type="entry name" value="Thioesterase/thiol ester dehydrase-isomerase"/>
    <property type="match status" value="1"/>
</dbReference>
<dbReference type="CDD" id="cd00586">
    <property type="entry name" value="4HBT"/>
    <property type="match status" value="1"/>
</dbReference>
<evidence type="ECO:0000256" key="1">
    <source>
        <dbReference type="SAM" id="MobiDB-lite"/>
    </source>
</evidence>
<dbReference type="Gene3D" id="3.10.129.10">
    <property type="entry name" value="Hotdog Thioesterase"/>
    <property type="match status" value="1"/>
</dbReference>
<dbReference type="EMBL" id="BQKY01000010">
    <property type="protein sequence ID" value="GJN92261.1"/>
    <property type="molecule type" value="Genomic_DNA"/>
</dbReference>
<dbReference type="Pfam" id="PF13279">
    <property type="entry name" value="4HBT_2"/>
    <property type="match status" value="1"/>
</dbReference>
<accession>A0AAV5GRX6</accession>
<proteinExistence type="predicted"/>
<protein>
    <submittedName>
        <fullName evidence="2">Uncharacterized protein</fullName>
    </submittedName>
</protein>
<dbReference type="AlphaFoldDB" id="A0AAV5GRX6"/>
<evidence type="ECO:0000313" key="3">
    <source>
        <dbReference type="Proteomes" id="UP001342314"/>
    </source>
</evidence>
<dbReference type="InterPro" id="IPR029069">
    <property type="entry name" value="HotDog_dom_sf"/>
</dbReference>
<reference evidence="2 3" key="1">
    <citation type="submission" date="2021-12" db="EMBL/GenBank/DDBJ databases">
        <title>High titer production of polyol ester of fatty acids by Rhodotorula paludigena BS15 towards product separation-free biomass refinery.</title>
        <authorList>
            <person name="Mano J."/>
            <person name="Ono H."/>
            <person name="Tanaka T."/>
            <person name="Naito K."/>
            <person name="Sushida H."/>
            <person name="Ike M."/>
            <person name="Tokuyasu K."/>
            <person name="Kitaoka M."/>
        </authorList>
    </citation>
    <scope>NUCLEOTIDE SEQUENCE [LARGE SCALE GENOMIC DNA]</scope>
    <source>
        <strain evidence="2 3">BS15</strain>
    </source>
</reference>
<feature type="compositionally biased region" description="Polar residues" evidence="1">
    <location>
        <begin position="1"/>
        <end position="11"/>
    </location>
</feature>
<name>A0AAV5GRX6_9BASI</name>
<comment type="caution">
    <text evidence="2">The sequence shown here is derived from an EMBL/GenBank/DDBJ whole genome shotgun (WGS) entry which is preliminary data.</text>
</comment>
<organism evidence="2 3">
    <name type="scientific">Rhodotorula paludigena</name>
    <dbReference type="NCBI Taxonomy" id="86838"/>
    <lineage>
        <taxon>Eukaryota</taxon>
        <taxon>Fungi</taxon>
        <taxon>Dikarya</taxon>
        <taxon>Basidiomycota</taxon>
        <taxon>Pucciniomycotina</taxon>
        <taxon>Microbotryomycetes</taxon>
        <taxon>Sporidiobolales</taxon>
        <taxon>Sporidiobolaceae</taxon>
        <taxon>Rhodotorula</taxon>
    </lineage>
</organism>
<gene>
    <name evidence="2" type="ORF">Rhopal_005291-T1</name>
</gene>
<evidence type="ECO:0000313" key="2">
    <source>
        <dbReference type="EMBL" id="GJN92261.1"/>
    </source>
</evidence>
<feature type="region of interest" description="Disordered" evidence="1">
    <location>
        <begin position="1"/>
        <end position="20"/>
    </location>
</feature>
<dbReference type="Proteomes" id="UP001342314">
    <property type="component" value="Unassembled WGS sequence"/>
</dbReference>
<keyword evidence="3" id="KW-1185">Reference proteome</keyword>
<sequence length="186" mass="20836">MSAQTQDSSSKTPPPIGNLLAKAPYDEGREVALKWARDNGYSDDGLVELPVQWGEMVYFRWLETGRLQWLWGMGERLGPDVAKDLRGAGKGKGPILARINFDYWKPTFYPDNILVAHKVTQLSDKKNVLQAEIYSYAQQAVVGKSDAIVVSYDYDAGKSCAWPTPMLELLVERGAERIESKPKTKL</sequence>